<dbReference type="Gene3D" id="3.10.180.10">
    <property type="entry name" value="2,3-Dihydroxybiphenyl 1,2-Dioxygenase, domain 1"/>
    <property type="match status" value="1"/>
</dbReference>
<dbReference type="PROSITE" id="PS51819">
    <property type="entry name" value="VOC"/>
    <property type="match status" value="1"/>
</dbReference>
<dbReference type="Proteomes" id="UP000050465">
    <property type="component" value="Unassembled WGS sequence"/>
</dbReference>
<protein>
    <submittedName>
        <fullName evidence="2">Glyoxalase-like domain</fullName>
    </submittedName>
</protein>
<gene>
    <name evidence="2" type="ORF">HLUCCA11_06055</name>
</gene>
<dbReference type="EMBL" id="LJZR01000006">
    <property type="protein sequence ID" value="KPQ36422.1"/>
    <property type="molecule type" value="Genomic_DNA"/>
</dbReference>
<dbReference type="SUPFAM" id="SSF54593">
    <property type="entry name" value="Glyoxalase/Bleomycin resistance protein/Dihydroxybiphenyl dioxygenase"/>
    <property type="match status" value="1"/>
</dbReference>
<evidence type="ECO:0000259" key="1">
    <source>
        <dbReference type="PROSITE" id="PS51819"/>
    </source>
</evidence>
<name>A0A0P7Z0B0_9CYAN</name>
<accession>A0A0P7Z0B0</accession>
<dbReference type="InterPro" id="IPR037523">
    <property type="entry name" value="VOC_core"/>
</dbReference>
<evidence type="ECO:0000313" key="2">
    <source>
        <dbReference type="EMBL" id="KPQ36422.1"/>
    </source>
</evidence>
<dbReference type="STRING" id="1666911.HLUCCA11_06055"/>
<proteinExistence type="predicted"/>
<feature type="domain" description="VOC" evidence="1">
    <location>
        <begin position="24"/>
        <end position="139"/>
    </location>
</feature>
<sequence>MERVLLAVNMPVNSLSTPCQFKVVEVFVAIASPRLEHQVSFYRDFLAIAPRLHTATYAEFHLPGLRLALFSPMAEHAPEFASSPGSPVSLCLEVKDLEQAIACLNALGYPPPGEIIMASHGQEIYAYDPDGNRLILHQSKPLG</sequence>
<dbReference type="PATRIC" id="fig|1666911.3.peg.5134"/>
<dbReference type="InterPro" id="IPR029068">
    <property type="entry name" value="Glyas_Bleomycin-R_OHBP_Dase"/>
</dbReference>
<comment type="caution">
    <text evidence="2">The sequence shown here is derived from an EMBL/GenBank/DDBJ whole genome shotgun (WGS) entry which is preliminary data.</text>
</comment>
<dbReference type="AlphaFoldDB" id="A0A0P7Z0B0"/>
<evidence type="ECO:0000313" key="3">
    <source>
        <dbReference type="Proteomes" id="UP000050465"/>
    </source>
</evidence>
<reference evidence="2 3" key="1">
    <citation type="submission" date="2015-09" db="EMBL/GenBank/DDBJ databases">
        <title>Identification and resolution of microdiversity through metagenomic sequencing of parallel consortia.</title>
        <authorList>
            <person name="Nelson W.C."/>
            <person name="Romine M.F."/>
            <person name="Lindemann S.R."/>
        </authorList>
    </citation>
    <scope>NUCLEOTIDE SEQUENCE [LARGE SCALE GENOMIC DNA]</scope>
    <source>
        <strain evidence="2">Ana</strain>
    </source>
</reference>
<organism evidence="2 3">
    <name type="scientific">Phormidesmis priestleyi Ana</name>
    <dbReference type="NCBI Taxonomy" id="1666911"/>
    <lineage>
        <taxon>Bacteria</taxon>
        <taxon>Bacillati</taxon>
        <taxon>Cyanobacteriota</taxon>
        <taxon>Cyanophyceae</taxon>
        <taxon>Leptolyngbyales</taxon>
        <taxon>Leptolyngbyaceae</taxon>
        <taxon>Phormidesmis</taxon>
    </lineage>
</organism>